<keyword evidence="3" id="KW-1185">Reference proteome</keyword>
<gene>
    <name evidence="2" type="primary">ago1_2</name>
    <name evidence="2" type="ORF">LTR16_007714</name>
</gene>
<sequence length="194" mass="21394">MAGASKKRQQRERRAGEGSESDSSSPSHSSHGPASESQSQHARMASSSQASPLRRSPPRYDGNRDPEAYIEGAGGVTSRDPNTSGVIIDARRLDLVLISYQTSLTSPTPVRIRGLSFFRTSASYSHVALQHFTVVVMDIFVFRKFDQLTRDEKYDVPTDLPKRPAANKTGKEIVVGLNTFNIVAYPTKAVYQYD</sequence>
<feature type="non-terminal residue" evidence="2">
    <location>
        <position position="194"/>
    </location>
</feature>
<comment type="caution">
    <text evidence="2">The sequence shown here is derived from an EMBL/GenBank/DDBJ whole genome shotgun (WGS) entry which is preliminary data.</text>
</comment>
<name>A0ABR0M3X5_9PEZI</name>
<feature type="region of interest" description="Disordered" evidence="1">
    <location>
        <begin position="1"/>
        <end position="83"/>
    </location>
</feature>
<evidence type="ECO:0000313" key="3">
    <source>
        <dbReference type="Proteomes" id="UP001357485"/>
    </source>
</evidence>
<evidence type="ECO:0000313" key="2">
    <source>
        <dbReference type="EMBL" id="KAK5279402.1"/>
    </source>
</evidence>
<organism evidence="2 3">
    <name type="scientific">Cryomyces antarcticus</name>
    <dbReference type="NCBI Taxonomy" id="329879"/>
    <lineage>
        <taxon>Eukaryota</taxon>
        <taxon>Fungi</taxon>
        <taxon>Dikarya</taxon>
        <taxon>Ascomycota</taxon>
        <taxon>Pezizomycotina</taxon>
        <taxon>Dothideomycetes</taxon>
        <taxon>Dothideomycetes incertae sedis</taxon>
        <taxon>Cryomyces</taxon>
    </lineage>
</organism>
<proteinExistence type="predicted"/>
<accession>A0ABR0M3X5</accession>
<dbReference type="Proteomes" id="UP001357485">
    <property type="component" value="Unassembled WGS sequence"/>
</dbReference>
<reference evidence="2 3" key="1">
    <citation type="submission" date="2023-08" db="EMBL/GenBank/DDBJ databases">
        <title>Black Yeasts Isolated from many extreme environments.</title>
        <authorList>
            <person name="Coleine C."/>
            <person name="Stajich J.E."/>
            <person name="Selbmann L."/>
        </authorList>
    </citation>
    <scope>NUCLEOTIDE SEQUENCE [LARGE SCALE GENOMIC DNA]</scope>
    <source>
        <strain evidence="2 3">CCFEE 536</strain>
    </source>
</reference>
<feature type="compositionally biased region" description="Low complexity" evidence="1">
    <location>
        <begin position="21"/>
        <end position="40"/>
    </location>
</feature>
<feature type="compositionally biased region" description="Basic residues" evidence="1">
    <location>
        <begin position="1"/>
        <end position="11"/>
    </location>
</feature>
<evidence type="ECO:0000256" key="1">
    <source>
        <dbReference type="SAM" id="MobiDB-lite"/>
    </source>
</evidence>
<protein>
    <submittedName>
        <fullName evidence="2">Protein argonaute</fullName>
    </submittedName>
</protein>
<dbReference type="EMBL" id="JAVRRA010001695">
    <property type="protein sequence ID" value="KAK5279402.1"/>
    <property type="molecule type" value="Genomic_DNA"/>
</dbReference>